<keyword evidence="3" id="KW-1185">Reference proteome</keyword>
<protein>
    <recommendedName>
        <fullName evidence="1">Helix-turn-helix domain-containing protein</fullName>
    </recommendedName>
</protein>
<dbReference type="Pfam" id="PF26215">
    <property type="entry name" value="HTH_animal"/>
    <property type="match status" value="1"/>
</dbReference>
<dbReference type="EMBL" id="KL363250">
    <property type="protein sequence ID" value="KFD50631.1"/>
    <property type="molecule type" value="Genomic_DNA"/>
</dbReference>
<name>A0A085M085_9BILA</name>
<accession>A0A085M085</accession>
<dbReference type="AlphaFoldDB" id="A0A085M085"/>
<evidence type="ECO:0000313" key="2">
    <source>
        <dbReference type="EMBL" id="KFD50631.1"/>
    </source>
</evidence>
<organism evidence="2 3">
    <name type="scientific">Trichuris suis</name>
    <name type="common">pig whipworm</name>
    <dbReference type="NCBI Taxonomy" id="68888"/>
    <lineage>
        <taxon>Eukaryota</taxon>
        <taxon>Metazoa</taxon>
        <taxon>Ecdysozoa</taxon>
        <taxon>Nematoda</taxon>
        <taxon>Enoplea</taxon>
        <taxon>Dorylaimia</taxon>
        <taxon>Trichinellida</taxon>
        <taxon>Trichuridae</taxon>
        <taxon>Trichuris</taxon>
    </lineage>
</organism>
<dbReference type="Proteomes" id="UP000030764">
    <property type="component" value="Unassembled WGS sequence"/>
</dbReference>
<evidence type="ECO:0000313" key="3">
    <source>
        <dbReference type="Proteomes" id="UP000030764"/>
    </source>
</evidence>
<proteinExistence type="predicted"/>
<dbReference type="PANTHER" id="PTHR21301:SF11">
    <property type="entry name" value="GIY-YIG DOMAIN-CONTAINING PROTEIN"/>
    <property type="match status" value="1"/>
</dbReference>
<feature type="domain" description="Helix-turn-helix" evidence="1">
    <location>
        <begin position="36"/>
        <end position="94"/>
    </location>
</feature>
<dbReference type="InterPro" id="IPR058912">
    <property type="entry name" value="HTH_animal"/>
</dbReference>
<dbReference type="PANTHER" id="PTHR21301">
    <property type="entry name" value="REVERSE TRANSCRIPTASE"/>
    <property type="match status" value="1"/>
</dbReference>
<gene>
    <name evidence="2" type="ORF">M513_08438</name>
</gene>
<reference evidence="2 3" key="1">
    <citation type="journal article" date="2014" name="Nat. Genet.">
        <title>Genome and transcriptome of the porcine whipworm Trichuris suis.</title>
        <authorList>
            <person name="Jex A.R."/>
            <person name="Nejsum P."/>
            <person name="Schwarz E.M."/>
            <person name="Hu L."/>
            <person name="Young N.D."/>
            <person name="Hall R.S."/>
            <person name="Korhonen P.K."/>
            <person name="Liao S."/>
            <person name="Thamsborg S."/>
            <person name="Xia J."/>
            <person name="Xu P."/>
            <person name="Wang S."/>
            <person name="Scheerlinck J.P."/>
            <person name="Hofmann A."/>
            <person name="Sternberg P.W."/>
            <person name="Wang J."/>
            <person name="Gasser R.B."/>
        </authorList>
    </citation>
    <scope>NUCLEOTIDE SEQUENCE [LARGE SCALE GENOMIC DNA]</scope>
    <source>
        <strain evidence="2">DCEP-RM93M</strain>
    </source>
</reference>
<evidence type="ECO:0000259" key="1">
    <source>
        <dbReference type="Pfam" id="PF26215"/>
    </source>
</evidence>
<sequence>MEKEVSGKLPFLDSLVIRMPERVKTNVYRKPTHSDRYIHFSSHHPRAVMKGVIRGMARRAIDLCEPEFLEAELDHIYKTFKENGYPSSLVHSVIQQALANPHRTQNTVTSGPRILLPYYKGLSERIQRLGRTLDFSRGPNLRSLLRSDKVRLPLDEHSCVVYEVKCSCSATYIGKTGFTLAHRFLQHMRHLTRYNNAKRELEETSSTTTRRGRPPSVLPLVAMERALAASAVAEHATLCSGSLQTRILCKEPHLSLRRIKEALFIQHNTNINRDKGAEISDIWNNLINVTKCCLLD</sequence>